<accession>A0AAE2C2M5</accession>
<dbReference type="AlphaFoldDB" id="A0AAE2C2M5"/>
<reference evidence="1" key="2">
    <citation type="journal article" date="2024" name="Plant">
        <title>Genomic evolution and insights into agronomic trait innovations of Sesamum species.</title>
        <authorList>
            <person name="Miao H."/>
            <person name="Wang L."/>
            <person name="Qu L."/>
            <person name="Liu H."/>
            <person name="Sun Y."/>
            <person name="Le M."/>
            <person name="Wang Q."/>
            <person name="Wei S."/>
            <person name="Zheng Y."/>
            <person name="Lin W."/>
            <person name="Duan Y."/>
            <person name="Cao H."/>
            <person name="Xiong S."/>
            <person name="Wang X."/>
            <person name="Wei L."/>
            <person name="Li C."/>
            <person name="Ma Q."/>
            <person name="Ju M."/>
            <person name="Zhao R."/>
            <person name="Li G."/>
            <person name="Mu C."/>
            <person name="Tian Q."/>
            <person name="Mei H."/>
            <person name="Zhang T."/>
            <person name="Gao T."/>
            <person name="Zhang H."/>
        </authorList>
    </citation>
    <scope>NUCLEOTIDE SEQUENCE</scope>
    <source>
        <strain evidence="1">K16</strain>
    </source>
</reference>
<reference evidence="1" key="1">
    <citation type="submission" date="2020-06" db="EMBL/GenBank/DDBJ databases">
        <authorList>
            <person name="Li T."/>
            <person name="Hu X."/>
            <person name="Zhang T."/>
            <person name="Song X."/>
            <person name="Zhang H."/>
            <person name="Dai N."/>
            <person name="Sheng W."/>
            <person name="Hou X."/>
            <person name="Wei L."/>
        </authorList>
    </citation>
    <scope>NUCLEOTIDE SEQUENCE</scope>
    <source>
        <strain evidence="1">K16</strain>
        <tissue evidence="1">Leaf</tissue>
    </source>
</reference>
<name>A0AAE2C2M5_9LAMI</name>
<organism evidence="1 2">
    <name type="scientific">Sesamum angolense</name>
    <dbReference type="NCBI Taxonomy" id="2727404"/>
    <lineage>
        <taxon>Eukaryota</taxon>
        <taxon>Viridiplantae</taxon>
        <taxon>Streptophyta</taxon>
        <taxon>Embryophyta</taxon>
        <taxon>Tracheophyta</taxon>
        <taxon>Spermatophyta</taxon>
        <taxon>Magnoliopsida</taxon>
        <taxon>eudicotyledons</taxon>
        <taxon>Gunneridae</taxon>
        <taxon>Pentapetalae</taxon>
        <taxon>asterids</taxon>
        <taxon>lamiids</taxon>
        <taxon>Lamiales</taxon>
        <taxon>Pedaliaceae</taxon>
        <taxon>Sesamum</taxon>
    </lineage>
</organism>
<protein>
    <submittedName>
        <fullName evidence="1">Uncharacterized protein</fullName>
    </submittedName>
</protein>
<dbReference type="Proteomes" id="UP001289374">
    <property type="component" value="Unassembled WGS sequence"/>
</dbReference>
<keyword evidence="2" id="KW-1185">Reference proteome</keyword>
<dbReference type="EMBL" id="JACGWL010000003">
    <property type="protein sequence ID" value="KAK4406460.1"/>
    <property type="molecule type" value="Genomic_DNA"/>
</dbReference>
<evidence type="ECO:0000313" key="2">
    <source>
        <dbReference type="Proteomes" id="UP001289374"/>
    </source>
</evidence>
<evidence type="ECO:0000313" key="1">
    <source>
        <dbReference type="EMBL" id="KAK4406460.1"/>
    </source>
</evidence>
<comment type="caution">
    <text evidence="1">The sequence shown here is derived from an EMBL/GenBank/DDBJ whole genome shotgun (WGS) entry which is preliminary data.</text>
</comment>
<proteinExistence type="predicted"/>
<sequence>MKDNLNLQKDLKIICNRLKLEVDVRRPNVMPKALYTLTKEQKMRICEWISHLKFPDGYTSNLARCVDIKKMRLHGMKNHDFHILCSTMLDVNKQILWKRNKLRRNDELYMNDTRIHRSIFNYPDRACGASKKPWHNGSEHHIIEMYIMTNCEVVTPYYDSSYTDTDNDLYGILEEIINFSDPTIEALPFVLSGFHKVILWFDRLDSGYPKSSVLRTSSNHTTAADGSQALGSFSNKTAQPYFVSYLRA</sequence>
<gene>
    <name evidence="1" type="ORF">Sango_0652500</name>
</gene>